<dbReference type="InterPro" id="IPR000962">
    <property type="entry name" value="Znf_DskA_TraR"/>
</dbReference>
<accession>A0ABM7YG68</accession>
<evidence type="ECO:0000256" key="4">
    <source>
        <dbReference type="PROSITE-ProRule" id="PRU00510"/>
    </source>
</evidence>
<evidence type="ECO:0000259" key="5">
    <source>
        <dbReference type="Pfam" id="PF01258"/>
    </source>
</evidence>
<evidence type="ECO:0000313" key="7">
    <source>
        <dbReference type="Proteomes" id="UP001057498"/>
    </source>
</evidence>
<organism evidence="6 7">
    <name type="scientific">Sphaerotilus microaerophilus</name>
    <dbReference type="NCBI Taxonomy" id="2914710"/>
    <lineage>
        <taxon>Bacteria</taxon>
        <taxon>Pseudomonadati</taxon>
        <taxon>Pseudomonadota</taxon>
        <taxon>Betaproteobacteria</taxon>
        <taxon>Burkholderiales</taxon>
        <taxon>Sphaerotilaceae</taxon>
        <taxon>Sphaerotilus</taxon>
    </lineage>
</organism>
<dbReference type="RefSeq" id="WP_251971444.1">
    <property type="nucleotide sequence ID" value="NZ_AP025730.1"/>
</dbReference>
<keyword evidence="1" id="KW-0479">Metal-binding</keyword>
<proteinExistence type="predicted"/>
<dbReference type="PANTHER" id="PTHR33823">
    <property type="entry name" value="RNA POLYMERASE-BINDING TRANSCRIPTION FACTOR DKSA-RELATED"/>
    <property type="match status" value="1"/>
</dbReference>
<evidence type="ECO:0000313" key="6">
    <source>
        <dbReference type="EMBL" id="BDI03125.1"/>
    </source>
</evidence>
<dbReference type="EMBL" id="AP025730">
    <property type="protein sequence ID" value="BDI03125.1"/>
    <property type="molecule type" value="Genomic_DNA"/>
</dbReference>
<keyword evidence="3" id="KW-0862">Zinc</keyword>
<reference evidence="6" key="1">
    <citation type="submission" date="2022-04" db="EMBL/GenBank/DDBJ databases">
        <title>Whole genome sequence of Sphaerotilus sp. FB-5.</title>
        <authorList>
            <person name="Takeda M."/>
            <person name="Narihara S."/>
            <person name="Akimoto M."/>
            <person name="Akimoto R."/>
            <person name="Nishiyashiki S."/>
            <person name="Murakami T."/>
        </authorList>
    </citation>
    <scope>NUCLEOTIDE SEQUENCE</scope>
    <source>
        <strain evidence="6">FB-5</strain>
    </source>
</reference>
<feature type="zinc finger region" description="dksA C4-type" evidence="4">
    <location>
        <begin position="91"/>
        <end position="115"/>
    </location>
</feature>
<evidence type="ECO:0000256" key="2">
    <source>
        <dbReference type="ARBA" id="ARBA00022771"/>
    </source>
</evidence>
<dbReference type="Proteomes" id="UP001057498">
    <property type="component" value="Chromosome"/>
</dbReference>
<keyword evidence="7" id="KW-1185">Reference proteome</keyword>
<dbReference type="Pfam" id="PF01258">
    <property type="entry name" value="zf-dskA_traR"/>
    <property type="match status" value="1"/>
</dbReference>
<dbReference type="PANTHER" id="PTHR33823:SF4">
    <property type="entry name" value="GENERAL STRESS PROTEIN 16O"/>
    <property type="match status" value="1"/>
</dbReference>
<keyword evidence="2" id="KW-0863">Zinc-finger</keyword>
<dbReference type="InterPro" id="IPR037187">
    <property type="entry name" value="DnaK_N"/>
</dbReference>
<dbReference type="SUPFAM" id="SSF57716">
    <property type="entry name" value="Glucocorticoid receptor-like (DNA-binding domain)"/>
    <property type="match status" value="1"/>
</dbReference>
<name>A0ABM7YG68_9BURK</name>
<dbReference type="Gene3D" id="1.20.120.910">
    <property type="entry name" value="DksA, coiled-coil domain"/>
    <property type="match status" value="1"/>
</dbReference>
<feature type="domain" description="Zinc finger DksA/TraR C4-type" evidence="5">
    <location>
        <begin position="87"/>
        <end position="120"/>
    </location>
</feature>
<sequence>MNAPLDTTQRDALRSELLKRREALLGTLALHQDGASRVQHARDLLLQDGDDGPQRDADREVDLAFTDHERHELAEIGAALKRLDDDDYGMCADCGSEIPLARLKVQPQALRCVACESSQESRRGGVPHALM</sequence>
<dbReference type="SUPFAM" id="SSF109635">
    <property type="entry name" value="DnaK suppressor protein DksA, alpha-hairpin domain"/>
    <property type="match status" value="1"/>
</dbReference>
<protein>
    <recommendedName>
        <fullName evidence="5">Zinc finger DksA/TraR C4-type domain-containing protein</fullName>
    </recommendedName>
</protein>
<evidence type="ECO:0000256" key="1">
    <source>
        <dbReference type="ARBA" id="ARBA00022723"/>
    </source>
</evidence>
<dbReference type="PROSITE" id="PS51128">
    <property type="entry name" value="ZF_DKSA_2"/>
    <property type="match status" value="1"/>
</dbReference>
<gene>
    <name evidence="6" type="ORF">CATMQ487_00950</name>
</gene>
<evidence type="ECO:0000256" key="3">
    <source>
        <dbReference type="ARBA" id="ARBA00022833"/>
    </source>
</evidence>